<accession>A0ABY8QRX6</accession>
<dbReference type="InterPro" id="IPR005164">
    <property type="entry name" value="Allantoicase"/>
</dbReference>
<dbReference type="PANTHER" id="PTHR12045">
    <property type="entry name" value="ALLANTOICASE"/>
    <property type="match status" value="1"/>
</dbReference>
<dbReference type="PIRSF" id="PIRSF016516">
    <property type="entry name" value="Allantoicase"/>
    <property type="match status" value="1"/>
</dbReference>
<protein>
    <recommendedName>
        <fullName evidence="2">Probable allantoicase</fullName>
        <ecNumber evidence="2">3.5.3.4</ecNumber>
    </recommendedName>
    <alternativeName>
        <fullName evidence="2">Allantoate amidinohydrolase</fullName>
    </alternativeName>
</protein>
<dbReference type="EC" id="3.5.3.4" evidence="2"/>
<proteinExistence type="inferred from homology"/>
<sequence>MSHYVDESAPAFTLLTDLASRQLGASVVSANDELFAQRENLINPWAPSFDQADFGHKGKVYDGWETRRRRQPGNDWAIVRLGTPGVIRGVVVDTAWFRGNYPPFISIEALASDAYLSAEELATAKWSTLVAKSTSVGDSKNYFQVSDQRWWSHVRLSIYPDGGVARLRVHGEVVADPRFLSGTVDLIAAENGGRLVRTSDAFYSSPAQVIMPGRAQNMGDGWENARRREDGNDFAVFALGHRGTIRHLEVDTQYFVGNAPGWARVSAADVSDGDLDSAVWTDVLAKRAVLPDTRQRFLAEQSMEATHVRLDVYPDGGLSRFRLWGEVSDDARAAAADCWRAHSS</sequence>
<keyword evidence="2" id="KW-0659">Purine metabolism</keyword>
<keyword evidence="5" id="KW-1185">Reference proteome</keyword>
<evidence type="ECO:0000313" key="5">
    <source>
        <dbReference type="Proteomes" id="UP001209083"/>
    </source>
</evidence>
<dbReference type="HAMAP" id="MF_00813">
    <property type="entry name" value="Allantoicase"/>
    <property type="match status" value="1"/>
</dbReference>
<dbReference type="Pfam" id="PF03561">
    <property type="entry name" value="Allantoicase"/>
    <property type="match status" value="2"/>
</dbReference>
<comment type="catalytic activity">
    <reaction evidence="2">
        <text>allantoate + H2O = (S)-ureidoglycolate + urea</text>
        <dbReference type="Rhea" id="RHEA:11016"/>
        <dbReference type="ChEBI" id="CHEBI:15377"/>
        <dbReference type="ChEBI" id="CHEBI:16199"/>
        <dbReference type="ChEBI" id="CHEBI:17536"/>
        <dbReference type="ChEBI" id="CHEBI:57296"/>
        <dbReference type="EC" id="3.5.3.4"/>
    </reaction>
</comment>
<organism evidence="4 5">
    <name type="scientific">Saxibacter everestensis</name>
    <dbReference type="NCBI Taxonomy" id="2909229"/>
    <lineage>
        <taxon>Bacteria</taxon>
        <taxon>Bacillati</taxon>
        <taxon>Actinomycetota</taxon>
        <taxon>Actinomycetes</taxon>
        <taxon>Micrococcales</taxon>
        <taxon>Brevibacteriaceae</taxon>
        <taxon>Saxibacter</taxon>
    </lineage>
</organism>
<dbReference type="RefSeq" id="WP_349638533.1">
    <property type="nucleotide sequence ID" value="NZ_CP090958.1"/>
</dbReference>
<feature type="domain" description="Allantoicase" evidence="3">
    <location>
        <begin position="192"/>
        <end position="327"/>
    </location>
</feature>
<dbReference type="InterPro" id="IPR008979">
    <property type="entry name" value="Galactose-bd-like_sf"/>
</dbReference>
<evidence type="ECO:0000259" key="3">
    <source>
        <dbReference type="Pfam" id="PF03561"/>
    </source>
</evidence>
<feature type="domain" description="Allantoicase" evidence="3">
    <location>
        <begin position="24"/>
        <end position="173"/>
    </location>
</feature>
<keyword evidence="2 4" id="KW-0378">Hydrolase</keyword>
<evidence type="ECO:0000256" key="1">
    <source>
        <dbReference type="ARBA" id="ARBA00009242"/>
    </source>
</evidence>
<gene>
    <name evidence="2 4" type="primary">alc</name>
    <name evidence="4" type="ORF">LWF01_16855</name>
</gene>
<dbReference type="NCBIfam" id="TIGR02961">
    <property type="entry name" value="allantoicase"/>
    <property type="match status" value="1"/>
</dbReference>
<dbReference type="GO" id="GO:0004037">
    <property type="term" value="F:allantoicase activity"/>
    <property type="evidence" value="ECO:0007669"/>
    <property type="project" value="UniProtKB-EC"/>
</dbReference>
<dbReference type="Proteomes" id="UP001209083">
    <property type="component" value="Chromosome"/>
</dbReference>
<comment type="pathway">
    <text evidence="2">Nitrogen metabolism; (S)-allantoin degradation; (S)-ureidoglycolate from allantoate (aminidohydrolase route): step 1/1.</text>
</comment>
<name>A0ABY8QRX6_9MICO</name>
<evidence type="ECO:0000256" key="2">
    <source>
        <dbReference type="HAMAP-Rule" id="MF_00813"/>
    </source>
</evidence>
<dbReference type="Gene3D" id="2.60.120.260">
    <property type="entry name" value="Galactose-binding domain-like"/>
    <property type="match status" value="2"/>
</dbReference>
<dbReference type="InterPro" id="IPR015908">
    <property type="entry name" value="Allantoicase_dom"/>
</dbReference>
<reference evidence="4 5" key="1">
    <citation type="submission" date="2023-05" db="EMBL/GenBank/DDBJ databases">
        <title>Lithophilousrod everest ZFBP1038 complete genpme.</title>
        <authorList>
            <person name="Tian M."/>
        </authorList>
    </citation>
    <scope>NUCLEOTIDE SEQUENCE [LARGE SCALE GENOMIC DNA]</scope>
    <source>
        <strain evidence="4 5">ZFBP1038</strain>
    </source>
</reference>
<dbReference type="PANTHER" id="PTHR12045:SF3">
    <property type="entry name" value="INACTIVE ALLANTOICASE-RELATED"/>
    <property type="match status" value="1"/>
</dbReference>
<dbReference type="SUPFAM" id="SSF49785">
    <property type="entry name" value="Galactose-binding domain-like"/>
    <property type="match status" value="2"/>
</dbReference>
<comment type="similarity">
    <text evidence="1 2">Belongs to the allantoicase family.</text>
</comment>
<evidence type="ECO:0000313" key="4">
    <source>
        <dbReference type="EMBL" id="WGW11743.1"/>
    </source>
</evidence>
<dbReference type="EMBL" id="CP090958">
    <property type="protein sequence ID" value="WGW11743.1"/>
    <property type="molecule type" value="Genomic_DNA"/>
</dbReference>